<keyword evidence="1" id="KW-0472">Membrane</keyword>
<reference evidence="2 3" key="1">
    <citation type="submission" date="2013-03" db="EMBL/GenBank/DDBJ databases">
        <authorList>
            <person name="Warren W."/>
            <person name="Wilson R.K."/>
        </authorList>
    </citation>
    <scope>NUCLEOTIDE SEQUENCE</scope>
</reference>
<name>A0A7N9DFF1_MACFA</name>
<sequence>MGQPFLCVQWAHGHHTALWSELTAPRPGELDHHLASAVHPVHYKNDLLPSNRLPTPMHRNPVLLGPGSAQQGAPRSLRLGGMKAGSAVRIAGRLAGSRGLVLNSSEAGQRPVHRPAFVQPQLSSAGAGPVTLTAGREQGGGKRPAALESAAHVLPGLRPCAHLFRFPTAESRSRALTSSHCPWSGLASLGFQSPIGPYLRPCSVEPCREPLRRRQIHKGELVGRRTMTTAPGPARHPHGAPVVPWCARPVWTLLAARVHGQCDRPRHLGIHQLSSNPLITLIEHLLWPRIALFIYLYLFIIIYLRRSPALSPRLECNGTISAHCNLRLPGCKQFSRLTLPGSWDYRCAQTRPANFYIFSRDRVSPCWPVCSRTPDLR</sequence>
<feature type="transmembrane region" description="Helical" evidence="1">
    <location>
        <begin position="286"/>
        <end position="304"/>
    </location>
</feature>
<accession>A0A7N9DFF1</accession>
<evidence type="ECO:0000313" key="3">
    <source>
        <dbReference type="Proteomes" id="UP000233100"/>
    </source>
</evidence>
<proteinExistence type="predicted"/>
<dbReference type="Proteomes" id="UP000233100">
    <property type="component" value="Chromosome 19"/>
</dbReference>
<keyword evidence="1" id="KW-1133">Transmembrane helix</keyword>
<organism evidence="2 3">
    <name type="scientific">Macaca fascicularis</name>
    <name type="common">Crab-eating macaque</name>
    <name type="synonym">Cynomolgus monkey</name>
    <dbReference type="NCBI Taxonomy" id="9541"/>
    <lineage>
        <taxon>Eukaryota</taxon>
        <taxon>Metazoa</taxon>
        <taxon>Chordata</taxon>
        <taxon>Craniata</taxon>
        <taxon>Vertebrata</taxon>
        <taxon>Euteleostomi</taxon>
        <taxon>Mammalia</taxon>
        <taxon>Eutheria</taxon>
        <taxon>Euarchontoglires</taxon>
        <taxon>Primates</taxon>
        <taxon>Haplorrhini</taxon>
        <taxon>Catarrhini</taxon>
        <taxon>Cercopithecidae</taxon>
        <taxon>Cercopithecinae</taxon>
        <taxon>Macaca</taxon>
    </lineage>
</organism>
<keyword evidence="3" id="KW-1185">Reference proteome</keyword>
<dbReference type="GeneTree" id="ENSGT01130000278772"/>
<evidence type="ECO:0000256" key="1">
    <source>
        <dbReference type="SAM" id="Phobius"/>
    </source>
</evidence>
<evidence type="ECO:0000313" key="2">
    <source>
        <dbReference type="Ensembl" id="ENSMFAP00000063731.1"/>
    </source>
</evidence>
<reference evidence="2" key="3">
    <citation type="submission" date="2025-09" db="UniProtKB">
        <authorList>
            <consortium name="Ensembl"/>
        </authorList>
    </citation>
    <scope>IDENTIFICATION</scope>
</reference>
<dbReference type="AlphaFoldDB" id="A0A7N9DFF1"/>
<keyword evidence="1" id="KW-0812">Transmembrane</keyword>
<protein>
    <submittedName>
        <fullName evidence="2">Uncharacterized protein</fullName>
    </submittedName>
</protein>
<reference evidence="2" key="2">
    <citation type="submission" date="2025-08" db="UniProtKB">
        <authorList>
            <consortium name="Ensembl"/>
        </authorList>
    </citation>
    <scope>IDENTIFICATION</scope>
</reference>
<dbReference type="Ensembl" id="ENSMFAT00000077099.1">
    <property type="protein sequence ID" value="ENSMFAP00000063731.1"/>
    <property type="gene ID" value="ENSMFAG00000062631.1"/>
</dbReference>